<evidence type="ECO:0000313" key="3">
    <source>
        <dbReference type="EMBL" id="PFH59864.1"/>
    </source>
</evidence>
<feature type="region of interest" description="Disordered" evidence="1">
    <location>
        <begin position="25"/>
        <end position="46"/>
    </location>
</feature>
<dbReference type="Proteomes" id="UP000037136">
    <property type="component" value="Unassembled WGS sequence"/>
</dbReference>
<name>A0A2A9PF63_OPHUN</name>
<dbReference type="EMBL" id="LAZP02000167">
    <property type="protein sequence ID" value="PFH59864.1"/>
    <property type="molecule type" value="Genomic_DNA"/>
</dbReference>
<organism evidence="3 4">
    <name type="scientific">Ophiocordyceps unilateralis</name>
    <name type="common">Zombie-ant fungus</name>
    <name type="synonym">Torrubia unilateralis</name>
    <dbReference type="NCBI Taxonomy" id="268505"/>
    <lineage>
        <taxon>Eukaryota</taxon>
        <taxon>Fungi</taxon>
        <taxon>Dikarya</taxon>
        <taxon>Ascomycota</taxon>
        <taxon>Pezizomycotina</taxon>
        <taxon>Sordariomycetes</taxon>
        <taxon>Hypocreomycetidae</taxon>
        <taxon>Hypocreales</taxon>
        <taxon>Ophiocordycipitaceae</taxon>
        <taxon>Ophiocordyceps</taxon>
    </lineage>
</organism>
<reference evidence="3 4" key="2">
    <citation type="journal article" date="2017" name="Sci. Rep.">
        <title>Ant-infecting Ophiocordyceps genomes reveal a high diversity of potential behavioral manipulation genes and a possible major role for enterotoxins.</title>
        <authorList>
            <person name="de Bekker C."/>
            <person name="Ohm R.A."/>
            <person name="Evans H.C."/>
            <person name="Brachmann A."/>
            <person name="Hughes D.P."/>
        </authorList>
    </citation>
    <scope>NUCLEOTIDE SEQUENCE [LARGE SCALE GENOMIC DNA]</scope>
    <source>
        <strain evidence="3 4">SC16a</strain>
    </source>
</reference>
<feature type="chain" id="PRO_5012902561" evidence="2">
    <location>
        <begin position="17"/>
        <end position="204"/>
    </location>
</feature>
<protein>
    <submittedName>
        <fullName evidence="3">Uncharacterized protein</fullName>
    </submittedName>
</protein>
<dbReference type="AlphaFoldDB" id="A0A2A9PF63"/>
<feature type="signal peptide" evidence="2">
    <location>
        <begin position="1"/>
        <end position="16"/>
    </location>
</feature>
<feature type="region of interest" description="Disordered" evidence="1">
    <location>
        <begin position="171"/>
        <end position="204"/>
    </location>
</feature>
<sequence>MKTAIYLLNGLLTVRAVDPFINQMDQPGPTEGIEGQVDQQGAEGATKGAQAEEAQFVQKDDKKGLQPIERRNRWLKNVDPAWTNLPDDRVYLMSPGVTSRAYPQRSLAVSTLGRGLRKSKRSVVPAGKIADQKMRYKLAEQQDWDEWDRELRSKVDPSIYDLIFTDKKEPIKEPIPPEYHDFATRQGRGSAESSADLTDAGQKH</sequence>
<evidence type="ECO:0000256" key="2">
    <source>
        <dbReference type="SAM" id="SignalP"/>
    </source>
</evidence>
<evidence type="ECO:0000256" key="1">
    <source>
        <dbReference type="SAM" id="MobiDB-lite"/>
    </source>
</evidence>
<reference evidence="3 4" key="1">
    <citation type="journal article" date="2015" name="BMC Genomics">
        <title>Gene expression during zombie ant biting behavior reflects the complexity underlying fungal parasitic behavioral manipulation.</title>
        <authorList>
            <person name="de Bekker C."/>
            <person name="Ohm R.A."/>
            <person name="Loreto R.G."/>
            <person name="Sebastian A."/>
            <person name="Albert I."/>
            <person name="Merrow M."/>
            <person name="Brachmann A."/>
            <person name="Hughes D.P."/>
        </authorList>
    </citation>
    <scope>NUCLEOTIDE SEQUENCE [LARGE SCALE GENOMIC DNA]</scope>
    <source>
        <strain evidence="3 4">SC16a</strain>
    </source>
</reference>
<keyword evidence="2" id="KW-0732">Signal</keyword>
<gene>
    <name evidence="3" type="ORF">XA68_11756</name>
</gene>
<proteinExistence type="predicted"/>
<keyword evidence="4" id="KW-1185">Reference proteome</keyword>
<evidence type="ECO:0000313" key="4">
    <source>
        <dbReference type="Proteomes" id="UP000037136"/>
    </source>
</evidence>
<comment type="caution">
    <text evidence="3">The sequence shown here is derived from an EMBL/GenBank/DDBJ whole genome shotgun (WGS) entry which is preliminary data.</text>
</comment>
<accession>A0A2A9PF63</accession>